<dbReference type="InterPro" id="IPR013131">
    <property type="entry name" value="Mannitol_DH_N"/>
</dbReference>
<evidence type="ECO:0000256" key="2">
    <source>
        <dbReference type="ARBA" id="ARBA00023027"/>
    </source>
</evidence>
<name>A0A2S7IGZ4_9BACT</name>
<sequence>MHTSVISYRYDRRDIQAGILHIGVGNFHRAHQEFYTHQVLESPDQRHWGICGVALLPSDETLVGKLTQQKGEYSLTVCGREGQDQVYVMGSLIEVIWGVSDPEAVLNKMADEAIHILTLTITEGGYNLDKATQAFNFEHEGVKHDLAFPTQPQTVFGFVAEGLRRRKAAGHQGLTILSCDNLQHNGHTTRKAFLSFIEAQDASLAEWVKSHVTFPSSMVDRITPVTLPEDVQRLNARSGLNDQVPVYCEDFSQWVIEDNFVGGRPAWERAGVEFTEDVSAYETMKLSLLNASHTLLSYPAFLAGYRKVDDAMHDPVFVQFVQNFMDRDVTPYVPAPGNTNLELYKQTLVERFANRSVSDQLSRLCFDGISKFPVYILPNLAHMIRDQKDLTRLAFLFASYRHYLKYKTDDSGEAFAIAEPWLTSEDERVIASEDPVEFLALSAFQSLNLESVKDFVGPYRAFAKRIQGEGVKVTLDSILH</sequence>
<dbReference type="GO" id="GO:0016616">
    <property type="term" value="F:oxidoreductase activity, acting on the CH-OH group of donors, NAD or NADP as acceptor"/>
    <property type="evidence" value="ECO:0007669"/>
    <property type="project" value="TreeGrafter"/>
</dbReference>
<dbReference type="InterPro" id="IPR008927">
    <property type="entry name" value="6-PGluconate_DH-like_C_sf"/>
</dbReference>
<protein>
    <submittedName>
        <fullName evidence="5">Mannitol dehydrogenase family protein</fullName>
    </submittedName>
</protein>
<dbReference type="PANTHER" id="PTHR43362">
    <property type="entry name" value="MANNITOL DEHYDROGENASE DSF1-RELATED"/>
    <property type="match status" value="1"/>
</dbReference>
<evidence type="ECO:0000259" key="4">
    <source>
        <dbReference type="Pfam" id="PF08125"/>
    </source>
</evidence>
<dbReference type="Pfam" id="PF08125">
    <property type="entry name" value="Mannitol_dh_C"/>
    <property type="match status" value="1"/>
</dbReference>
<dbReference type="Pfam" id="PF01232">
    <property type="entry name" value="Mannitol_dh"/>
    <property type="match status" value="1"/>
</dbReference>
<dbReference type="EMBL" id="PTRA01000005">
    <property type="protein sequence ID" value="PQA55050.1"/>
    <property type="molecule type" value="Genomic_DNA"/>
</dbReference>
<keyword evidence="6" id="KW-1185">Reference proteome</keyword>
<dbReference type="Gene3D" id="3.40.50.720">
    <property type="entry name" value="NAD(P)-binding Rossmann-like Domain"/>
    <property type="match status" value="1"/>
</dbReference>
<dbReference type="InterPro" id="IPR023027">
    <property type="entry name" value="Mannitol_DH_CS"/>
</dbReference>
<dbReference type="AlphaFoldDB" id="A0A2S7IGZ4"/>
<accession>A0A2S7IGZ4</accession>
<dbReference type="GO" id="GO:0019594">
    <property type="term" value="P:mannitol metabolic process"/>
    <property type="evidence" value="ECO:0007669"/>
    <property type="project" value="InterPro"/>
</dbReference>
<evidence type="ECO:0000259" key="3">
    <source>
        <dbReference type="Pfam" id="PF01232"/>
    </source>
</evidence>
<dbReference type="Proteomes" id="UP000239590">
    <property type="component" value="Unassembled WGS sequence"/>
</dbReference>
<dbReference type="Gene3D" id="1.10.1040.10">
    <property type="entry name" value="N-(1-d-carboxylethyl)-l-norvaline Dehydrogenase, domain 2"/>
    <property type="match status" value="1"/>
</dbReference>
<feature type="domain" description="Mannitol dehydrogenase N-terminal" evidence="3">
    <location>
        <begin position="18"/>
        <end position="268"/>
    </location>
</feature>
<dbReference type="InterPro" id="IPR000669">
    <property type="entry name" value="Mannitol_DH"/>
</dbReference>
<gene>
    <name evidence="5" type="ORF">C5O19_21130</name>
</gene>
<proteinExistence type="predicted"/>
<comment type="caution">
    <text evidence="5">The sequence shown here is derived from an EMBL/GenBank/DDBJ whole genome shotgun (WGS) entry which is preliminary data.</text>
</comment>
<dbReference type="InterPro" id="IPR013328">
    <property type="entry name" value="6PGD_dom2"/>
</dbReference>
<dbReference type="OrthoDB" id="9768714at2"/>
<dbReference type="PRINTS" id="PR00084">
    <property type="entry name" value="MTLDHDRGNASE"/>
</dbReference>
<dbReference type="PANTHER" id="PTHR43362:SF1">
    <property type="entry name" value="MANNITOL DEHYDROGENASE 2-RELATED"/>
    <property type="match status" value="1"/>
</dbReference>
<organism evidence="5 6">
    <name type="scientific">Siphonobacter curvatus</name>
    <dbReference type="NCBI Taxonomy" id="2094562"/>
    <lineage>
        <taxon>Bacteria</taxon>
        <taxon>Pseudomonadati</taxon>
        <taxon>Bacteroidota</taxon>
        <taxon>Cytophagia</taxon>
        <taxon>Cytophagales</taxon>
        <taxon>Cytophagaceae</taxon>
        <taxon>Siphonobacter</taxon>
    </lineage>
</organism>
<dbReference type="SUPFAM" id="SSF51735">
    <property type="entry name" value="NAD(P)-binding Rossmann-fold domains"/>
    <property type="match status" value="1"/>
</dbReference>
<dbReference type="SUPFAM" id="SSF48179">
    <property type="entry name" value="6-phosphogluconate dehydrogenase C-terminal domain-like"/>
    <property type="match status" value="1"/>
</dbReference>
<keyword evidence="1" id="KW-0560">Oxidoreductase</keyword>
<dbReference type="PROSITE" id="PS00974">
    <property type="entry name" value="MANNITOL_DHGENASE"/>
    <property type="match status" value="1"/>
</dbReference>
<dbReference type="InterPro" id="IPR036291">
    <property type="entry name" value="NAD(P)-bd_dom_sf"/>
</dbReference>
<dbReference type="RefSeq" id="WP_104715369.1">
    <property type="nucleotide sequence ID" value="NZ_PTRA01000005.1"/>
</dbReference>
<dbReference type="InterPro" id="IPR050988">
    <property type="entry name" value="Mannitol_DH/Oxidoreductase"/>
</dbReference>
<evidence type="ECO:0000256" key="1">
    <source>
        <dbReference type="ARBA" id="ARBA00023002"/>
    </source>
</evidence>
<dbReference type="InterPro" id="IPR013118">
    <property type="entry name" value="Mannitol_DH_C"/>
</dbReference>
<reference evidence="6" key="1">
    <citation type="submission" date="2018-02" db="EMBL/GenBank/DDBJ databases">
        <title>Genome sequencing of Solimonas sp. HR-BB.</title>
        <authorList>
            <person name="Lee Y."/>
            <person name="Jeon C.O."/>
        </authorList>
    </citation>
    <scope>NUCLEOTIDE SEQUENCE [LARGE SCALE GENOMIC DNA]</scope>
    <source>
        <strain evidence="6">HR-U</strain>
    </source>
</reference>
<evidence type="ECO:0000313" key="5">
    <source>
        <dbReference type="EMBL" id="PQA55050.1"/>
    </source>
</evidence>
<evidence type="ECO:0000313" key="6">
    <source>
        <dbReference type="Proteomes" id="UP000239590"/>
    </source>
</evidence>
<feature type="domain" description="Mannitol dehydrogenase C-terminal" evidence="4">
    <location>
        <begin position="277"/>
        <end position="457"/>
    </location>
</feature>
<keyword evidence="2" id="KW-0520">NAD</keyword>